<feature type="transmembrane region" description="Helical" evidence="1">
    <location>
        <begin position="116"/>
        <end position="135"/>
    </location>
</feature>
<organism evidence="2 3">
    <name type="scientific">Tritrichomonas musculus</name>
    <dbReference type="NCBI Taxonomy" id="1915356"/>
    <lineage>
        <taxon>Eukaryota</taxon>
        <taxon>Metamonada</taxon>
        <taxon>Parabasalia</taxon>
        <taxon>Tritrichomonadida</taxon>
        <taxon>Tritrichomonadidae</taxon>
        <taxon>Tritrichomonas</taxon>
    </lineage>
</organism>
<evidence type="ECO:0000313" key="2">
    <source>
        <dbReference type="EMBL" id="KAK8898511.1"/>
    </source>
</evidence>
<evidence type="ECO:0000256" key="1">
    <source>
        <dbReference type="SAM" id="Phobius"/>
    </source>
</evidence>
<proteinExistence type="predicted"/>
<keyword evidence="1" id="KW-0812">Transmembrane</keyword>
<feature type="transmembrane region" description="Helical" evidence="1">
    <location>
        <begin position="33"/>
        <end position="51"/>
    </location>
</feature>
<comment type="caution">
    <text evidence="2">The sequence shown here is derived from an EMBL/GenBank/DDBJ whole genome shotgun (WGS) entry which is preliminary data.</text>
</comment>
<feature type="transmembrane region" description="Helical" evidence="1">
    <location>
        <begin position="81"/>
        <end position="104"/>
    </location>
</feature>
<evidence type="ECO:0000313" key="3">
    <source>
        <dbReference type="Proteomes" id="UP001470230"/>
    </source>
</evidence>
<keyword evidence="1" id="KW-0472">Membrane</keyword>
<name>A0ABR2L580_9EUKA</name>
<feature type="transmembrane region" description="Helical" evidence="1">
    <location>
        <begin position="7"/>
        <end position="27"/>
    </location>
</feature>
<dbReference type="Proteomes" id="UP001470230">
    <property type="component" value="Unassembled WGS sequence"/>
</dbReference>
<accession>A0ABR2L580</accession>
<sequence>MFVIAFVLIYNNIFILISTVLKYYMIVSNETRNVFFVVVSVLFIVELSLALLKKYEYVEMKLILCCEIILFALAMNKKGGIIFAATIAFLSILIWFYMSFYAYNYNSYQNNSKVKIIFVVCSLSVQYLFFIGSFFY</sequence>
<gene>
    <name evidence="2" type="ORF">M9Y10_000802</name>
</gene>
<keyword evidence="3" id="KW-1185">Reference proteome</keyword>
<reference evidence="2 3" key="1">
    <citation type="submission" date="2024-04" db="EMBL/GenBank/DDBJ databases">
        <title>Tritrichomonas musculus Genome.</title>
        <authorList>
            <person name="Alves-Ferreira E."/>
            <person name="Grigg M."/>
            <person name="Lorenzi H."/>
            <person name="Galac M."/>
        </authorList>
    </citation>
    <scope>NUCLEOTIDE SEQUENCE [LARGE SCALE GENOMIC DNA]</scope>
    <source>
        <strain evidence="2 3">EAF2021</strain>
    </source>
</reference>
<dbReference type="EMBL" id="JAPFFF010000001">
    <property type="protein sequence ID" value="KAK8898511.1"/>
    <property type="molecule type" value="Genomic_DNA"/>
</dbReference>
<protein>
    <submittedName>
        <fullName evidence="2">Uncharacterized protein</fullName>
    </submittedName>
</protein>
<keyword evidence="1" id="KW-1133">Transmembrane helix</keyword>